<evidence type="ECO:0008006" key="2">
    <source>
        <dbReference type="Google" id="ProtNLM"/>
    </source>
</evidence>
<dbReference type="AlphaFoldDB" id="A0A381XYN6"/>
<name>A0A381XYN6_9ZZZZ</name>
<feature type="non-terminal residue" evidence="1">
    <location>
        <position position="102"/>
    </location>
</feature>
<evidence type="ECO:0000313" key="1">
    <source>
        <dbReference type="EMBL" id="SVA69946.1"/>
    </source>
</evidence>
<protein>
    <recommendedName>
        <fullName evidence="2">Sulfatase-modifying factor enzyme domain-containing protein</fullName>
    </recommendedName>
</protein>
<gene>
    <name evidence="1" type="ORF">METZ01_LOCUS122800</name>
</gene>
<dbReference type="SUPFAM" id="SSF56436">
    <property type="entry name" value="C-type lectin-like"/>
    <property type="match status" value="1"/>
</dbReference>
<accession>A0A381XYN6</accession>
<dbReference type="InterPro" id="IPR016187">
    <property type="entry name" value="CTDL_fold"/>
</dbReference>
<reference evidence="1" key="1">
    <citation type="submission" date="2018-05" db="EMBL/GenBank/DDBJ databases">
        <authorList>
            <person name="Lanie J.A."/>
            <person name="Ng W.-L."/>
            <person name="Kazmierczak K.M."/>
            <person name="Andrzejewski T.M."/>
            <person name="Davidsen T.M."/>
            <person name="Wayne K.J."/>
            <person name="Tettelin H."/>
            <person name="Glass J.I."/>
            <person name="Rusch D."/>
            <person name="Podicherti R."/>
            <person name="Tsui H.-C.T."/>
            <person name="Winkler M.E."/>
        </authorList>
    </citation>
    <scope>NUCLEOTIDE SEQUENCE</scope>
</reference>
<dbReference type="InterPro" id="IPR042095">
    <property type="entry name" value="SUMF_sf"/>
</dbReference>
<proteinExistence type="predicted"/>
<dbReference type="Gene3D" id="3.90.1580.10">
    <property type="entry name" value="paralog of FGE (formylglycine-generating enzyme)"/>
    <property type="match status" value="1"/>
</dbReference>
<sequence length="102" mass="11143">MIYRTSYSQSPRGLILTVVVAATLAHVCHLAQANERTDEKISLPAQLRKPGISNSLGMRLAYIPAGKFGMGSPKSEADRESQETAHEVELTKGFYVGKHEVT</sequence>
<organism evidence="1">
    <name type="scientific">marine metagenome</name>
    <dbReference type="NCBI Taxonomy" id="408172"/>
    <lineage>
        <taxon>unclassified sequences</taxon>
        <taxon>metagenomes</taxon>
        <taxon>ecological metagenomes</taxon>
    </lineage>
</organism>
<dbReference type="EMBL" id="UINC01016880">
    <property type="protein sequence ID" value="SVA69946.1"/>
    <property type="molecule type" value="Genomic_DNA"/>
</dbReference>